<sequence>MSLRRSGSETEGITVRTDKSHFPGDNRLEMKSESGTVEDKTFEGVFARPVPWCRPAQHSVPVFGPSFGPLIPPAAIRDRGPVMAPPPSATPVSSLPRSYYWSPPVPLYSNSGLRAEIPTVDSQGDPIDEYMSYGDDYPPPPEESAYKFKMEETMSPSQDEDFWTVAPPPRMFNGQWIHTPPIVIPKTKDELKSRKQEPIFFQGRVRRACKVCGDIKHDWPSCPLRWRCRIDEKVLDDFEVVCRLCCCSRCNYPNFCSYPYGKAALKEGHEV</sequence>
<evidence type="ECO:0000313" key="3">
    <source>
        <dbReference type="Proteomes" id="UP001632038"/>
    </source>
</evidence>
<accession>A0ABD3DSF4</accession>
<feature type="compositionally biased region" description="Basic and acidic residues" evidence="1">
    <location>
        <begin position="16"/>
        <end position="36"/>
    </location>
</feature>
<dbReference type="AlphaFoldDB" id="A0ABD3DSF4"/>
<comment type="caution">
    <text evidence="2">The sequence shown here is derived from an EMBL/GenBank/DDBJ whole genome shotgun (WGS) entry which is preliminary data.</text>
</comment>
<dbReference type="EMBL" id="JAVIJP010000013">
    <property type="protein sequence ID" value="KAL3645155.1"/>
    <property type="molecule type" value="Genomic_DNA"/>
</dbReference>
<evidence type="ECO:0000313" key="2">
    <source>
        <dbReference type="EMBL" id="KAL3645155.1"/>
    </source>
</evidence>
<organism evidence="2 3">
    <name type="scientific">Castilleja foliolosa</name>
    <dbReference type="NCBI Taxonomy" id="1961234"/>
    <lineage>
        <taxon>Eukaryota</taxon>
        <taxon>Viridiplantae</taxon>
        <taxon>Streptophyta</taxon>
        <taxon>Embryophyta</taxon>
        <taxon>Tracheophyta</taxon>
        <taxon>Spermatophyta</taxon>
        <taxon>Magnoliopsida</taxon>
        <taxon>eudicotyledons</taxon>
        <taxon>Gunneridae</taxon>
        <taxon>Pentapetalae</taxon>
        <taxon>asterids</taxon>
        <taxon>lamiids</taxon>
        <taxon>Lamiales</taxon>
        <taxon>Orobanchaceae</taxon>
        <taxon>Pedicularideae</taxon>
        <taxon>Castillejinae</taxon>
        <taxon>Castilleja</taxon>
    </lineage>
</organism>
<feature type="region of interest" description="Disordered" evidence="1">
    <location>
        <begin position="1"/>
        <end position="36"/>
    </location>
</feature>
<evidence type="ECO:0000256" key="1">
    <source>
        <dbReference type="SAM" id="MobiDB-lite"/>
    </source>
</evidence>
<keyword evidence="3" id="KW-1185">Reference proteome</keyword>
<dbReference type="Proteomes" id="UP001632038">
    <property type="component" value="Unassembled WGS sequence"/>
</dbReference>
<reference evidence="3" key="1">
    <citation type="journal article" date="2024" name="IScience">
        <title>Strigolactones Initiate the Formation of Haustorium-like Structures in Castilleja.</title>
        <authorList>
            <person name="Buerger M."/>
            <person name="Peterson D."/>
            <person name="Chory J."/>
        </authorList>
    </citation>
    <scope>NUCLEOTIDE SEQUENCE [LARGE SCALE GENOMIC DNA]</scope>
</reference>
<name>A0ABD3DSF4_9LAMI</name>
<proteinExistence type="predicted"/>
<protein>
    <submittedName>
        <fullName evidence="2">Uncharacterized protein</fullName>
    </submittedName>
</protein>
<gene>
    <name evidence="2" type="ORF">CASFOL_010335</name>
</gene>